<proteinExistence type="predicted"/>
<protein>
    <submittedName>
        <fullName evidence="2">Peptidase family M23/M37</fullName>
    </submittedName>
</protein>
<dbReference type="SUPFAM" id="SSF51261">
    <property type="entry name" value="Duplicated hybrid motif"/>
    <property type="match status" value="1"/>
</dbReference>
<dbReference type="GO" id="GO:0004222">
    <property type="term" value="F:metalloendopeptidase activity"/>
    <property type="evidence" value="ECO:0007669"/>
    <property type="project" value="TreeGrafter"/>
</dbReference>
<dbReference type="AlphaFoldDB" id="A0A3B0YXF6"/>
<name>A0A3B0YXF6_9ZZZZ</name>
<dbReference type="PANTHER" id="PTHR21666">
    <property type="entry name" value="PEPTIDASE-RELATED"/>
    <property type="match status" value="1"/>
</dbReference>
<dbReference type="InterPro" id="IPR050570">
    <property type="entry name" value="Cell_wall_metabolism_enzyme"/>
</dbReference>
<dbReference type="InterPro" id="IPR016047">
    <property type="entry name" value="M23ase_b-sheet_dom"/>
</dbReference>
<organism evidence="2">
    <name type="scientific">hydrothermal vent metagenome</name>
    <dbReference type="NCBI Taxonomy" id="652676"/>
    <lineage>
        <taxon>unclassified sequences</taxon>
        <taxon>metagenomes</taxon>
        <taxon>ecological metagenomes</taxon>
    </lineage>
</organism>
<reference evidence="2" key="1">
    <citation type="submission" date="2018-06" db="EMBL/GenBank/DDBJ databases">
        <authorList>
            <person name="Zhirakovskaya E."/>
        </authorList>
    </citation>
    <scope>NUCLEOTIDE SEQUENCE</scope>
</reference>
<dbReference type="InterPro" id="IPR011055">
    <property type="entry name" value="Dup_hybrid_motif"/>
</dbReference>
<sequence length="362" mass="40770">MNWLRFNHSTLVFIITFFLLLINTTANAYQYPANYVRDHDSPGISAKLFRKCPVADGFDFPVGKPNAKGYYNAQKFTRNHHLADDWNGVGGGNTDLGDPIYSIANGIVVQTKNYGPPWGRVTRILHNAGTVEKPVYVESLYAHMRTILIKRGLVVKRGQKIGTIGNANGTWWAHLHLEIRTSINKSIGVGYSRDTTGYTDPTKYIKKHRPAWRYAARKRRLTRIKRSRRILAAKRLALKKRQTKILAKGKKSNTTAATVSTILRLVELSLNYLSNDKASTAPEKSLGHAETVASNIWSASMLAVSVCENTGATITTPSRRLTYQTYWLQIEPAYDIPLWPNKSSNLININPPKTDKSFWEIP</sequence>
<accession>A0A3B0YXF6</accession>
<feature type="domain" description="M23ase beta-sheet core" evidence="1">
    <location>
        <begin position="95"/>
        <end position="181"/>
    </location>
</feature>
<evidence type="ECO:0000313" key="2">
    <source>
        <dbReference type="EMBL" id="VAW81350.1"/>
    </source>
</evidence>
<dbReference type="Gene3D" id="2.70.70.10">
    <property type="entry name" value="Glucose Permease (Domain IIA)"/>
    <property type="match status" value="1"/>
</dbReference>
<dbReference type="CDD" id="cd12797">
    <property type="entry name" value="M23_peptidase"/>
    <property type="match status" value="1"/>
</dbReference>
<dbReference type="PANTHER" id="PTHR21666:SF270">
    <property type="entry name" value="MUREIN HYDROLASE ACTIVATOR ENVC"/>
    <property type="match status" value="1"/>
</dbReference>
<dbReference type="Pfam" id="PF01551">
    <property type="entry name" value="Peptidase_M23"/>
    <property type="match status" value="1"/>
</dbReference>
<evidence type="ECO:0000259" key="1">
    <source>
        <dbReference type="Pfam" id="PF01551"/>
    </source>
</evidence>
<gene>
    <name evidence="2" type="ORF">MNBD_GAMMA12-1531</name>
</gene>
<dbReference type="EMBL" id="UOFL01000216">
    <property type="protein sequence ID" value="VAW81350.1"/>
    <property type="molecule type" value="Genomic_DNA"/>
</dbReference>